<comment type="similarity">
    <text evidence="1">Belongs to the LovG family.</text>
</comment>
<accession>A0A139GXS0</accession>
<dbReference type="EMBL" id="LFZN01000241">
    <property type="protein sequence ID" value="KXS94997.1"/>
    <property type="molecule type" value="Genomic_DNA"/>
</dbReference>
<gene>
    <name evidence="4" type="ORF">AC578_1522</name>
</gene>
<evidence type="ECO:0000256" key="2">
    <source>
        <dbReference type="ARBA" id="ARBA00022801"/>
    </source>
</evidence>
<comment type="caution">
    <text evidence="4">The sequence shown here is derived from an EMBL/GenBank/DDBJ whole genome shotgun (WGS) entry which is preliminary data.</text>
</comment>
<dbReference type="GO" id="GO:0005634">
    <property type="term" value="C:nucleus"/>
    <property type="evidence" value="ECO:0007669"/>
    <property type="project" value="TreeGrafter"/>
</dbReference>
<proteinExistence type="inferred from homology"/>
<dbReference type="STRING" id="321146.A0A139GXS0"/>
<dbReference type="InterPro" id="IPR005645">
    <property type="entry name" value="FSH-like_dom"/>
</dbReference>
<dbReference type="InterPro" id="IPR050593">
    <property type="entry name" value="LovG"/>
</dbReference>
<dbReference type="SUPFAM" id="SSF53474">
    <property type="entry name" value="alpha/beta-Hydrolases"/>
    <property type="match status" value="1"/>
</dbReference>
<dbReference type="GO" id="GO:0044550">
    <property type="term" value="P:secondary metabolite biosynthetic process"/>
    <property type="evidence" value="ECO:0007669"/>
    <property type="project" value="TreeGrafter"/>
</dbReference>
<dbReference type="Proteomes" id="UP000070133">
    <property type="component" value="Unassembled WGS sequence"/>
</dbReference>
<evidence type="ECO:0000313" key="4">
    <source>
        <dbReference type="EMBL" id="KXS94997.1"/>
    </source>
</evidence>
<dbReference type="GO" id="GO:0005737">
    <property type="term" value="C:cytoplasm"/>
    <property type="evidence" value="ECO:0007669"/>
    <property type="project" value="TreeGrafter"/>
</dbReference>
<dbReference type="Gene3D" id="3.40.50.1820">
    <property type="entry name" value="alpha/beta hydrolase"/>
    <property type="match status" value="1"/>
</dbReference>
<protein>
    <recommendedName>
        <fullName evidence="3">Serine hydrolase domain-containing protein</fullName>
    </recommendedName>
</protein>
<dbReference type="AlphaFoldDB" id="A0A139GXS0"/>
<keyword evidence="2" id="KW-0378">Hydrolase</keyword>
<reference evidence="4 5" key="1">
    <citation type="submission" date="2015-07" db="EMBL/GenBank/DDBJ databases">
        <title>Comparative genomics of the Sigatoka disease complex on banana suggests a link between parallel evolutionary changes in Pseudocercospora fijiensis and Pseudocercospora eumusae and increased virulence on the banana host.</title>
        <authorList>
            <person name="Chang T.-C."/>
            <person name="Salvucci A."/>
            <person name="Crous P.W."/>
            <person name="Stergiopoulos I."/>
        </authorList>
    </citation>
    <scope>NUCLEOTIDE SEQUENCE [LARGE SCALE GENOMIC DNA]</scope>
    <source>
        <strain evidence="4 5">CBS 114824</strain>
    </source>
</reference>
<sequence>MSLDAQDTESASLHLPRILCLHGGGTNANIFSMQCRVLKRHLSSHFRLVFAEGPFSTRPGSDVTSVYGKHGPFKAWLRTWPEDPWRSAEDITEHIDMAISAATTADDMRGATGPWVGLLGFSQGAKVAASILYSQQIQRQTSSPITFGTEFRFAVLVAGRGPLVWLQAGQKTPPGLVDACQLSTSTREPFMSPRVAAPILDTPTIHVHGLRDLGLPLHRKFLAQYFNPYSSVLLEWDGEHRMAVKTADVVRVVECILTMARATGALPDAPCYIAD</sequence>
<feature type="domain" description="Serine hydrolase" evidence="3">
    <location>
        <begin position="16"/>
        <end position="241"/>
    </location>
</feature>
<evidence type="ECO:0000313" key="5">
    <source>
        <dbReference type="Proteomes" id="UP000070133"/>
    </source>
</evidence>
<dbReference type="Pfam" id="PF03959">
    <property type="entry name" value="FSH1"/>
    <property type="match status" value="1"/>
</dbReference>
<evidence type="ECO:0000256" key="1">
    <source>
        <dbReference type="ARBA" id="ARBA00005863"/>
    </source>
</evidence>
<evidence type="ECO:0000259" key="3">
    <source>
        <dbReference type="Pfam" id="PF03959"/>
    </source>
</evidence>
<dbReference type="OrthoDB" id="414698at2759"/>
<dbReference type="PANTHER" id="PTHR48070:SF3">
    <property type="entry name" value="ESTERASE DBAE-RELATED"/>
    <property type="match status" value="1"/>
</dbReference>
<dbReference type="GO" id="GO:0016787">
    <property type="term" value="F:hydrolase activity"/>
    <property type="evidence" value="ECO:0007669"/>
    <property type="project" value="UniProtKB-KW"/>
</dbReference>
<organism evidence="4 5">
    <name type="scientific">Pseudocercospora eumusae</name>
    <dbReference type="NCBI Taxonomy" id="321146"/>
    <lineage>
        <taxon>Eukaryota</taxon>
        <taxon>Fungi</taxon>
        <taxon>Dikarya</taxon>
        <taxon>Ascomycota</taxon>
        <taxon>Pezizomycotina</taxon>
        <taxon>Dothideomycetes</taxon>
        <taxon>Dothideomycetidae</taxon>
        <taxon>Mycosphaerellales</taxon>
        <taxon>Mycosphaerellaceae</taxon>
        <taxon>Pseudocercospora</taxon>
    </lineage>
</organism>
<name>A0A139GXS0_9PEZI</name>
<keyword evidence="5" id="KW-1185">Reference proteome</keyword>
<dbReference type="PANTHER" id="PTHR48070">
    <property type="entry name" value="ESTERASE OVCA2"/>
    <property type="match status" value="1"/>
</dbReference>
<dbReference type="InterPro" id="IPR029058">
    <property type="entry name" value="AB_hydrolase_fold"/>
</dbReference>